<dbReference type="Proteomes" id="UP000774617">
    <property type="component" value="Unassembled WGS sequence"/>
</dbReference>
<gene>
    <name evidence="3" type="ORF">B0J12DRAFT_705129</name>
</gene>
<reference evidence="3 4" key="1">
    <citation type="journal article" date="2021" name="Nat. Commun.">
        <title>Genetic determinants of endophytism in the Arabidopsis root mycobiome.</title>
        <authorList>
            <person name="Mesny F."/>
            <person name="Miyauchi S."/>
            <person name="Thiergart T."/>
            <person name="Pickel B."/>
            <person name="Atanasova L."/>
            <person name="Karlsson M."/>
            <person name="Huettel B."/>
            <person name="Barry K.W."/>
            <person name="Haridas S."/>
            <person name="Chen C."/>
            <person name="Bauer D."/>
            <person name="Andreopoulos W."/>
            <person name="Pangilinan J."/>
            <person name="LaButti K."/>
            <person name="Riley R."/>
            <person name="Lipzen A."/>
            <person name="Clum A."/>
            <person name="Drula E."/>
            <person name="Henrissat B."/>
            <person name="Kohler A."/>
            <person name="Grigoriev I.V."/>
            <person name="Martin F.M."/>
            <person name="Hacquard S."/>
        </authorList>
    </citation>
    <scope>NUCLEOTIDE SEQUENCE [LARGE SCALE GENOMIC DNA]</scope>
    <source>
        <strain evidence="3 4">MPI-SDFR-AT-0080</strain>
    </source>
</reference>
<comment type="caution">
    <text evidence="3">The sequence shown here is derived from an EMBL/GenBank/DDBJ whole genome shotgun (WGS) entry which is preliminary data.</text>
</comment>
<protein>
    <submittedName>
        <fullName evidence="3">Uncharacterized protein</fullName>
    </submittedName>
</protein>
<name>A0ABQ8FT45_9PEZI</name>
<feature type="region of interest" description="Disordered" evidence="2">
    <location>
        <begin position="124"/>
        <end position="180"/>
    </location>
</feature>
<accession>A0ABQ8FT45</accession>
<feature type="coiled-coil region" evidence="1">
    <location>
        <begin position="80"/>
        <end position="107"/>
    </location>
</feature>
<evidence type="ECO:0000313" key="3">
    <source>
        <dbReference type="EMBL" id="KAH7025363.1"/>
    </source>
</evidence>
<keyword evidence="4" id="KW-1185">Reference proteome</keyword>
<keyword evidence="1" id="KW-0175">Coiled coil</keyword>
<evidence type="ECO:0000313" key="4">
    <source>
        <dbReference type="Proteomes" id="UP000774617"/>
    </source>
</evidence>
<sequence>MPAPIVANFACPLSVCQSTSSYRRLDITVVFFLPALSRAITSSISDFLLFPAPASPPLAPILETPVLPPSPTVEDYRRARDIEKAKADQARRHLEILKKQLEDLNDICDKRVDALKQHGGEITRVGGAHFDNNRSSSGKQPGTDANAQPMRRSSSLNGAAPPFVPSFAMGGGDSNVKDAA</sequence>
<dbReference type="EMBL" id="JAGTJR010000060">
    <property type="protein sequence ID" value="KAH7025363.1"/>
    <property type="molecule type" value="Genomic_DNA"/>
</dbReference>
<evidence type="ECO:0000256" key="1">
    <source>
        <dbReference type="SAM" id="Coils"/>
    </source>
</evidence>
<organism evidence="3 4">
    <name type="scientific">Macrophomina phaseolina</name>
    <dbReference type="NCBI Taxonomy" id="35725"/>
    <lineage>
        <taxon>Eukaryota</taxon>
        <taxon>Fungi</taxon>
        <taxon>Dikarya</taxon>
        <taxon>Ascomycota</taxon>
        <taxon>Pezizomycotina</taxon>
        <taxon>Dothideomycetes</taxon>
        <taxon>Dothideomycetes incertae sedis</taxon>
        <taxon>Botryosphaeriales</taxon>
        <taxon>Botryosphaeriaceae</taxon>
        <taxon>Macrophomina</taxon>
    </lineage>
</organism>
<proteinExistence type="predicted"/>
<feature type="compositionally biased region" description="Polar residues" evidence="2">
    <location>
        <begin position="133"/>
        <end position="157"/>
    </location>
</feature>
<evidence type="ECO:0000256" key="2">
    <source>
        <dbReference type="SAM" id="MobiDB-lite"/>
    </source>
</evidence>